<evidence type="ECO:0000256" key="3">
    <source>
        <dbReference type="ARBA" id="ARBA00022679"/>
    </source>
</evidence>
<name>A0ABY4GD11_9BACT</name>
<evidence type="ECO:0000313" key="8">
    <source>
        <dbReference type="Proteomes" id="UP000830401"/>
    </source>
</evidence>
<dbReference type="InterPro" id="IPR003594">
    <property type="entry name" value="HATPase_dom"/>
</dbReference>
<dbReference type="RefSeq" id="WP_245126126.1">
    <property type="nucleotide sequence ID" value="NZ_CP095062.1"/>
</dbReference>
<dbReference type="Pfam" id="PF02518">
    <property type="entry name" value="HATPase_c"/>
    <property type="match status" value="1"/>
</dbReference>
<evidence type="ECO:0000313" key="7">
    <source>
        <dbReference type="EMBL" id="UOQ68681.1"/>
    </source>
</evidence>
<evidence type="ECO:0000256" key="1">
    <source>
        <dbReference type="ARBA" id="ARBA00000085"/>
    </source>
</evidence>
<dbReference type="PANTHER" id="PTHR24421:SF59">
    <property type="entry name" value="OXYGEN SENSOR HISTIDINE KINASE NREB"/>
    <property type="match status" value="1"/>
</dbReference>
<organism evidence="7 8">
    <name type="scientific">Hymenobacter volaticus</name>
    <dbReference type="NCBI Taxonomy" id="2932254"/>
    <lineage>
        <taxon>Bacteria</taxon>
        <taxon>Pseudomonadati</taxon>
        <taxon>Bacteroidota</taxon>
        <taxon>Cytophagia</taxon>
        <taxon>Cytophagales</taxon>
        <taxon>Hymenobacteraceae</taxon>
        <taxon>Hymenobacter</taxon>
    </lineage>
</organism>
<evidence type="ECO:0000256" key="5">
    <source>
        <dbReference type="ARBA" id="ARBA00023012"/>
    </source>
</evidence>
<keyword evidence="7" id="KW-0614">Plasmid</keyword>
<gene>
    <name evidence="7" type="ORF">MUN86_23480</name>
</gene>
<keyword evidence="3" id="KW-0808">Transferase</keyword>
<dbReference type="Gene3D" id="3.30.565.10">
    <property type="entry name" value="Histidine kinase-like ATPase, C-terminal domain"/>
    <property type="match status" value="1"/>
</dbReference>
<dbReference type="InterPro" id="IPR004358">
    <property type="entry name" value="Sig_transdc_His_kin-like_C"/>
</dbReference>
<dbReference type="InterPro" id="IPR005467">
    <property type="entry name" value="His_kinase_dom"/>
</dbReference>
<reference evidence="7" key="1">
    <citation type="submission" date="2022-04" db="EMBL/GenBank/DDBJ databases">
        <title>Hymenobacter sp. isolated from the air.</title>
        <authorList>
            <person name="Won M."/>
            <person name="Lee C.-M."/>
            <person name="Woen H.-Y."/>
            <person name="Kwon S.-W."/>
        </authorList>
    </citation>
    <scope>NUCLEOTIDE SEQUENCE</scope>
    <source>
        <strain evidence="7">5420S-77</strain>
        <plasmid evidence="7">unnamed1</plasmid>
    </source>
</reference>
<dbReference type="InterPro" id="IPR050482">
    <property type="entry name" value="Sensor_HK_TwoCompSys"/>
</dbReference>
<dbReference type="Proteomes" id="UP000830401">
    <property type="component" value="Plasmid unnamed1"/>
</dbReference>
<dbReference type="GO" id="GO:0016301">
    <property type="term" value="F:kinase activity"/>
    <property type="evidence" value="ECO:0007669"/>
    <property type="project" value="UniProtKB-KW"/>
</dbReference>
<dbReference type="SUPFAM" id="SSF55874">
    <property type="entry name" value="ATPase domain of HSP90 chaperone/DNA topoisomerase II/histidine kinase"/>
    <property type="match status" value="1"/>
</dbReference>
<dbReference type="EMBL" id="CP095062">
    <property type="protein sequence ID" value="UOQ68681.1"/>
    <property type="molecule type" value="Genomic_DNA"/>
</dbReference>
<dbReference type="CDD" id="cd16917">
    <property type="entry name" value="HATPase_UhpB-NarQ-NarX-like"/>
    <property type="match status" value="1"/>
</dbReference>
<keyword evidence="4 7" id="KW-0418">Kinase</keyword>
<dbReference type="PRINTS" id="PR00344">
    <property type="entry name" value="BCTRLSENSOR"/>
</dbReference>
<protein>
    <recommendedName>
        <fullName evidence="2">histidine kinase</fullName>
        <ecNumber evidence="2">2.7.13.3</ecNumber>
    </recommendedName>
</protein>
<dbReference type="PROSITE" id="PS50109">
    <property type="entry name" value="HIS_KIN"/>
    <property type="match status" value="1"/>
</dbReference>
<dbReference type="SMART" id="SM00387">
    <property type="entry name" value="HATPase_c"/>
    <property type="match status" value="1"/>
</dbReference>
<evidence type="ECO:0000256" key="4">
    <source>
        <dbReference type="ARBA" id="ARBA00022777"/>
    </source>
</evidence>
<dbReference type="EC" id="2.7.13.3" evidence="2"/>
<feature type="domain" description="Histidine kinase" evidence="6">
    <location>
        <begin position="11"/>
        <end position="202"/>
    </location>
</feature>
<sequence>MLDAQESERRRIAESLHNGLNQLLYATKLHLEQLVSPTPTTVFTEGKKKAMALLSDAISQGRTLSHQLMPTALESFGLKAALKSICHDLNSSKLHLSCSVSAFAPISKSLELALYRMAQELANNVVKHADATQAHLHLVERDGWLELHADDNGRGFDPKRARSQGMGLNALRDRVKLLGGELEILSSPEHGTQISVRIPRTALETD</sequence>
<geneLocation type="plasmid" evidence="7 8">
    <name>unnamed1</name>
</geneLocation>
<evidence type="ECO:0000256" key="2">
    <source>
        <dbReference type="ARBA" id="ARBA00012438"/>
    </source>
</evidence>
<comment type="catalytic activity">
    <reaction evidence="1">
        <text>ATP + protein L-histidine = ADP + protein N-phospho-L-histidine.</text>
        <dbReference type="EC" id="2.7.13.3"/>
    </reaction>
</comment>
<keyword evidence="8" id="KW-1185">Reference proteome</keyword>
<dbReference type="InterPro" id="IPR036890">
    <property type="entry name" value="HATPase_C_sf"/>
</dbReference>
<evidence type="ECO:0000259" key="6">
    <source>
        <dbReference type="PROSITE" id="PS50109"/>
    </source>
</evidence>
<proteinExistence type="predicted"/>
<dbReference type="PANTHER" id="PTHR24421">
    <property type="entry name" value="NITRATE/NITRITE SENSOR PROTEIN NARX-RELATED"/>
    <property type="match status" value="1"/>
</dbReference>
<keyword evidence="5" id="KW-0902">Two-component regulatory system</keyword>
<accession>A0ABY4GD11</accession>